<dbReference type="EMBL" id="SMSI01000001">
    <property type="protein sequence ID" value="TDH39412.1"/>
    <property type="molecule type" value="Genomic_DNA"/>
</dbReference>
<dbReference type="GO" id="GO:0042597">
    <property type="term" value="C:periplasmic space"/>
    <property type="evidence" value="ECO:0007669"/>
    <property type="project" value="UniProtKB-SubCell"/>
</dbReference>
<keyword evidence="6" id="KW-0282">Flagellum</keyword>
<keyword evidence="6" id="KW-0966">Cell projection</keyword>
<dbReference type="InterPro" id="IPR039246">
    <property type="entry name" value="Flagellar_FlgA"/>
</dbReference>
<comment type="similarity">
    <text evidence="4">Belongs to the FlgA family.</text>
</comment>
<dbReference type="AlphaFoldDB" id="A0A4R5PQJ5"/>
<dbReference type="InterPro" id="IPR017585">
    <property type="entry name" value="SAF_FlgA"/>
</dbReference>
<dbReference type="OrthoDB" id="8448733at2"/>
<comment type="function">
    <text evidence="4">Involved in the assembly process of the P-ring formation. It may associate with FlgF on the rod constituting a structure essential for the P-ring assembly or may act as a modulator protein for the P-ring assembly.</text>
</comment>
<accession>A0A4R5PQJ5</accession>
<name>A0A4R5PQJ5_9HYPH</name>
<keyword evidence="2 4" id="KW-0732">Signal</keyword>
<dbReference type="Pfam" id="PF13144">
    <property type="entry name" value="ChapFlgA"/>
    <property type="match status" value="1"/>
</dbReference>
<gene>
    <name evidence="6" type="primary">flgA</name>
    <name evidence="6" type="ORF">E2A64_03865</name>
</gene>
<dbReference type="PANTHER" id="PTHR36307:SF1">
    <property type="entry name" value="FLAGELLA BASAL BODY P-RING FORMATION PROTEIN FLGA"/>
    <property type="match status" value="1"/>
</dbReference>
<evidence type="ECO:0000256" key="1">
    <source>
        <dbReference type="ARBA" id="ARBA00004418"/>
    </source>
</evidence>
<dbReference type="SMART" id="SM00858">
    <property type="entry name" value="SAF"/>
    <property type="match status" value="1"/>
</dbReference>
<evidence type="ECO:0000256" key="2">
    <source>
        <dbReference type="ARBA" id="ARBA00022729"/>
    </source>
</evidence>
<protein>
    <recommendedName>
        <fullName evidence="4">Flagella basal body P-ring formation protein FlgA</fullName>
    </recommendedName>
</protein>
<keyword evidence="3 4" id="KW-0574">Periplasm</keyword>
<feature type="signal peptide" evidence="4">
    <location>
        <begin position="1"/>
        <end position="28"/>
    </location>
</feature>
<evidence type="ECO:0000259" key="5">
    <source>
        <dbReference type="SMART" id="SM00858"/>
    </source>
</evidence>
<evidence type="ECO:0000313" key="6">
    <source>
        <dbReference type="EMBL" id="TDH39412.1"/>
    </source>
</evidence>
<dbReference type="CDD" id="cd11614">
    <property type="entry name" value="SAF_CpaB_FlgA_like"/>
    <property type="match status" value="1"/>
</dbReference>
<keyword evidence="4" id="KW-1005">Bacterial flagellum biogenesis</keyword>
<dbReference type="NCBIfam" id="TIGR03170">
    <property type="entry name" value="flgA_cterm"/>
    <property type="match status" value="1"/>
</dbReference>
<dbReference type="GO" id="GO:0044780">
    <property type="term" value="P:bacterial-type flagellum assembly"/>
    <property type="evidence" value="ECO:0007669"/>
    <property type="project" value="InterPro"/>
</dbReference>
<keyword evidence="6" id="KW-0969">Cilium</keyword>
<feature type="domain" description="SAF" evidence="5">
    <location>
        <begin position="30"/>
        <end position="92"/>
    </location>
</feature>
<keyword evidence="7" id="KW-1185">Reference proteome</keyword>
<dbReference type="Gene3D" id="2.30.30.760">
    <property type="match status" value="1"/>
</dbReference>
<evidence type="ECO:0000313" key="7">
    <source>
        <dbReference type="Proteomes" id="UP000295131"/>
    </source>
</evidence>
<feature type="chain" id="PRO_5020980531" description="Flagella basal body P-ring formation protein FlgA" evidence="4">
    <location>
        <begin position="29"/>
        <end position="156"/>
    </location>
</feature>
<comment type="subcellular location">
    <subcellularLocation>
        <location evidence="1 4">Periplasm</location>
    </subcellularLocation>
</comment>
<evidence type="ECO:0000256" key="4">
    <source>
        <dbReference type="RuleBase" id="RU362063"/>
    </source>
</evidence>
<evidence type="ECO:0000256" key="3">
    <source>
        <dbReference type="ARBA" id="ARBA00022764"/>
    </source>
</evidence>
<dbReference type="InterPro" id="IPR013974">
    <property type="entry name" value="SAF"/>
</dbReference>
<sequence length="156" mass="16381">MFARSITRTTARLAFALGVSVLPFAAHAAGVALVPERTIYPGETITSQMVRSVDITNPNLAPGFAVDFGEIDGMVATRTLLAGRTIPVASLREAWAVQRGSAVTIFFSEGGLTISAPGTPLQNASVGELIRVRNVDSGIIVSGTVMQNGTIRVVRK</sequence>
<reference evidence="6 7" key="1">
    <citation type="journal article" date="2013" name="Int. J. Syst. Evol. Microbiol.">
        <title>Hoeflea suaedae sp. nov., an endophytic bacterium isolated from the root of the halophyte Suaeda maritima.</title>
        <authorList>
            <person name="Chung E.J."/>
            <person name="Park J.A."/>
            <person name="Pramanik P."/>
            <person name="Bibi F."/>
            <person name="Jeon C.O."/>
            <person name="Chung Y.R."/>
        </authorList>
    </citation>
    <scope>NUCLEOTIDE SEQUENCE [LARGE SCALE GENOMIC DNA]</scope>
    <source>
        <strain evidence="6 7">YC6898</strain>
    </source>
</reference>
<organism evidence="6 7">
    <name type="scientific">Pseudohoeflea suaedae</name>
    <dbReference type="NCBI Taxonomy" id="877384"/>
    <lineage>
        <taxon>Bacteria</taxon>
        <taxon>Pseudomonadati</taxon>
        <taxon>Pseudomonadota</taxon>
        <taxon>Alphaproteobacteria</taxon>
        <taxon>Hyphomicrobiales</taxon>
        <taxon>Rhizobiaceae</taxon>
        <taxon>Pseudohoeflea</taxon>
    </lineage>
</organism>
<proteinExistence type="inferred from homology"/>
<dbReference type="Proteomes" id="UP000295131">
    <property type="component" value="Unassembled WGS sequence"/>
</dbReference>
<comment type="caution">
    <text evidence="6">The sequence shown here is derived from an EMBL/GenBank/DDBJ whole genome shotgun (WGS) entry which is preliminary data.</text>
</comment>
<dbReference type="PANTHER" id="PTHR36307">
    <property type="entry name" value="FLAGELLA BASAL BODY P-RING FORMATION PROTEIN FLGA"/>
    <property type="match status" value="1"/>
</dbReference>